<organism evidence="1">
    <name type="scientific">uncultured marine virus</name>
    <dbReference type="NCBI Taxonomy" id="186617"/>
    <lineage>
        <taxon>Viruses</taxon>
        <taxon>environmental samples</taxon>
    </lineage>
</organism>
<reference evidence="1" key="1">
    <citation type="journal article" date="2015" name="Front. Microbiol.">
        <title>Combining genomic sequencing methods to explore viral diversity and reveal potential virus-host interactions.</title>
        <authorList>
            <person name="Chow C.E."/>
            <person name="Winget D.M."/>
            <person name="White R.A.III."/>
            <person name="Hallam S.J."/>
            <person name="Suttle C.A."/>
        </authorList>
    </citation>
    <scope>NUCLEOTIDE SEQUENCE</scope>
    <source>
        <strain evidence="1">Anoxic3_4</strain>
    </source>
</reference>
<proteinExistence type="predicted"/>
<protein>
    <submittedName>
        <fullName evidence="1">Uncharacterized protein</fullName>
    </submittedName>
</protein>
<name>A0A0F7L0N2_9VIRU</name>
<evidence type="ECO:0000313" key="1">
    <source>
        <dbReference type="EMBL" id="AKH46104.1"/>
    </source>
</evidence>
<reference evidence="1" key="2">
    <citation type="submission" date="2015-03" db="EMBL/GenBank/DDBJ databases">
        <authorList>
            <person name="Chow C.-E.T."/>
            <person name="Winget D.M."/>
            <person name="White R.A.III."/>
            <person name="Hallam S.J."/>
            <person name="Suttle C.A."/>
        </authorList>
    </citation>
    <scope>NUCLEOTIDE SEQUENCE</scope>
    <source>
        <strain evidence="1">Anoxic3_4</strain>
    </source>
</reference>
<sequence length="53" mass="6515">MERFRARLGTQLPCARLMAQILWSDLRTQMTEQTLMRILFLETRWRNCQRTRS</sequence>
<dbReference type="EMBL" id="KR029579">
    <property type="protein sequence ID" value="AKH46104.1"/>
    <property type="molecule type" value="Genomic_DNA"/>
</dbReference>
<accession>A0A0F7L0N2</accession>